<dbReference type="Gene3D" id="1.20.140.40">
    <property type="entry name" value="Invertase/pectin methylesterase inhibitor family protein"/>
    <property type="match status" value="1"/>
</dbReference>
<sequence>MAIQKGIEGQNELKKLIEKYPSSKAIKDCATVDYNELVNSFSSSLREIVEDPDSANYDAKVAGDGPQTCESDLVDEKIVNDPSISTLNNEMYFLSTIAFLATSHLNE</sequence>
<dbReference type="KEGG" id="cam:101491585"/>
<dbReference type="Proteomes" id="UP000087171">
    <property type="component" value="Chromosome Ca6"/>
</dbReference>
<evidence type="ECO:0000313" key="2">
    <source>
        <dbReference type="RefSeq" id="XP_004504521.3"/>
    </source>
</evidence>
<dbReference type="PANTHER" id="PTHR31890">
    <property type="entry name" value="PLANT INVERTASE/PECTIN METHYLESTERASE INHIBITOR SUPERFAMILY PROTEIN"/>
    <property type="match status" value="1"/>
</dbReference>
<dbReference type="OrthoDB" id="1427935at2759"/>
<organism evidence="1 2">
    <name type="scientific">Cicer arietinum</name>
    <name type="common">Chickpea</name>
    <name type="synonym">Garbanzo</name>
    <dbReference type="NCBI Taxonomy" id="3827"/>
    <lineage>
        <taxon>Eukaryota</taxon>
        <taxon>Viridiplantae</taxon>
        <taxon>Streptophyta</taxon>
        <taxon>Embryophyta</taxon>
        <taxon>Tracheophyta</taxon>
        <taxon>Spermatophyta</taxon>
        <taxon>Magnoliopsida</taxon>
        <taxon>eudicotyledons</taxon>
        <taxon>Gunneridae</taxon>
        <taxon>Pentapetalae</taxon>
        <taxon>rosids</taxon>
        <taxon>fabids</taxon>
        <taxon>Fabales</taxon>
        <taxon>Fabaceae</taxon>
        <taxon>Papilionoideae</taxon>
        <taxon>50 kb inversion clade</taxon>
        <taxon>NPAAA clade</taxon>
        <taxon>Hologalegina</taxon>
        <taxon>IRL clade</taxon>
        <taxon>Cicereae</taxon>
        <taxon>Cicer</taxon>
    </lineage>
</organism>
<keyword evidence="1" id="KW-1185">Reference proteome</keyword>
<dbReference type="PANTHER" id="PTHR31890:SF9">
    <property type="entry name" value="PLANT INVERTASE_PECTIN METHYLESTERASE INHIBITOR SUPERFAMILY PROTEIN"/>
    <property type="match status" value="1"/>
</dbReference>
<accession>A0A1S2YGL8</accession>
<reference evidence="1" key="1">
    <citation type="journal article" date="2013" name="Nat. Biotechnol.">
        <title>Draft genome sequence of chickpea (Cicer arietinum) provides a resource for trait improvement.</title>
        <authorList>
            <person name="Varshney R.K."/>
            <person name="Song C."/>
            <person name="Saxena R.K."/>
            <person name="Azam S."/>
            <person name="Yu S."/>
            <person name="Sharpe A.G."/>
            <person name="Cannon S."/>
            <person name="Baek J."/>
            <person name="Rosen B.D."/>
            <person name="Tar'an B."/>
            <person name="Millan T."/>
            <person name="Zhang X."/>
            <person name="Ramsay L.D."/>
            <person name="Iwata A."/>
            <person name="Wang Y."/>
            <person name="Nelson W."/>
            <person name="Farmer A.D."/>
            <person name="Gaur P.M."/>
            <person name="Soderlund C."/>
            <person name="Penmetsa R.V."/>
            <person name="Xu C."/>
            <person name="Bharti A.K."/>
            <person name="He W."/>
            <person name="Winter P."/>
            <person name="Zhao S."/>
            <person name="Hane J.K."/>
            <person name="Carrasquilla-Garcia N."/>
            <person name="Condie J.A."/>
            <person name="Upadhyaya H.D."/>
            <person name="Luo M.C."/>
            <person name="Thudi M."/>
            <person name="Gowda C.L."/>
            <person name="Singh N.P."/>
            <person name="Lichtenzveig J."/>
            <person name="Gali K.K."/>
            <person name="Rubio J."/>
            <person name="Nadarajan N."/>
            <person name="Dolezel J."/>
            <person name="Bansal K.C."/>
            <person name="Xu X."/>
            <person name="Edwards D."/>
            <person name="Zhang G."/>
            <person name="Kahl G."/>
            <person name="Gil J."/>
            <person name="Singh K.B."/>
            <person name="Datta S.K."/>
            <person name="Jackson S.A."/>
            <person name="Wang J."/>
            <person name="Cook D.R."/>
        </authorList>
    </citation>
    <scope>NUCLEOTIDE SEQUENCE [LARGE SCALE GENOMIC DNA]</scope>
    <source>
        <strain evidence="1">cv. CDC Frontier</strain>
    </source>
</reference>
<proteinExistence type="predicted"/>
<gene>
    <name evidence="2" type="primary">LOC101491585</name>
</gene>
<evidence type="ECO:0000313" key="1">
    <source>
        <dbReference type="Proteomes" id="UP000087171"/>
    </source>
</evidence>
<name>A0A1S2YGL8_CICAR</name>
<dbReference type="SUPFAM" id="SSF101148">
    <property type="entry name" value="Plant invertase/pectin methylesterase inhibitor"/>
    <property type="match status" value="1"/>
</dbReference>
<dbReference type="PaxDb" id="3827-XP_004504521.1"/>
<protein>
    <submittedName>
        <fullName evidence="2">Uncharacterized protein LOC101491585</fullName>
    </submittedName>
</protein>
<reference evidence="2" key="2">
    <citation type="submission" date="2025-08" db="UniProtKB">
        <authorList>
            <consortium name="RefSeq"/>
        </authorList>
    </citation>
    <scope>IDENTIFICATION</scope>
    <source>
        <tissue evidence="2">Etiolated seedlings</tissue>
    </source>
</reference>
<dbReference type="RefSeq" id="XP_004504521.3">
    <property type="nucleotide sequence ID" value="XM_004504464.3"/>
</dbReference>
<dbReference type="InterPro" id="IPR035513">
    <property type="entry name" value="Invertase/methylesterase_inhib"/>
</dbReference>
<dbReference type="AlphaFoldDB" id="A0A1S2YGL8"/>